<protein>
    <submittedName>
        <fullName evidence="2">Uncharacterized protein</fullName>
    </submittedName>
</protein>
<feature type="region of interest" description="Disordered" evidence="1">
    <location>
        <begin position="17"/>
        <end position="39"/>
    </location>
</feature>
<gene>
    <name evidence="2" type="ORF">ARTHRO_41377</name>
</gene>
<evidence type="ECO:0000313" key="3">
    <source>
        <dbReference type="Proteomes" id="UP000032946"/>
    </source>
</evidence>
<evidence type="ECO:0000313" key="2">
    <source>
        <dbReference type="EMBL" id="CDM96968.1"/>
    </source>
</evidence>
<keyword evidence="3" id="KW-1185">Reference proteome</keyword>
<proteinExistence type="predicted"/>
<dbReference type="Proteomes" id="UP000032946">
    <property type="component" value="Chromosome"/>
</dbReference>
<name>A0A9P1KJZ8_9CYAN</name>
<dbReference type="EMBL" id="FO818640">
    <property type="protein sequence ID" value="CDM96968.1"/>
    <property type="molecule type" value="Genomic_DNA"/>
</dbReference>
<evidence type="ECO:0000256" key="1">
    <source>
        <dbReference type="SAM" id="MobiDB-lite"/>
    </source>
</evidence>
<dbReference type="RefSeq" id="WP_006624022.1">
    <property type="nucleotide sequence ID" value="NZ_FO818640.1"/>
</dbReference>
<dbReference type="AlphaFoldDB" id="A0A9P1KJZ8"/>
<reference evidence="2 3" key="1">
    <citation type="submission" date="2014-02" db="EMBL/GenBank/DDBJ databases">
        <authorList>
            <person name="Genoscope - CEA"/>
        </authorList>
    </citation>
    <scope>NUCLEOTIDE SEQUENCE [LARGE SCALE GENOMIC DNA]</scope>
    <source>
        <strain evidence="2 3">PCC 8005</strain>
    </source>
</reference>
<accession>A0A9P1KJZ8</accession>
<sequence>MSSTDLTPPVHNSEDIAISRTLLPTEETTTGDMASPSPNCPRQLASNTMIEYLGHAFFIVMALIVIDCLQYREPVSTEIGVTPHLQDLQIIRRLKNRLL</sequence>
<organism evidence="2 3">
    <name type="scientific">Limnospira indica PCC 8005</name>
    <dbReference type="NCBI Taxonomy" id="376219"/>
    <lineage>
        <taxon>Bacteria</taxon>
        <taxon>Bacillati</taxon>
        <taxon>Cyanobacteriota</taxon>
        <taxon>Cyanophyceae</taxon>
        <taxon>Oscillatoriophycideae</taxon>
        <taxon>Oscillatoriales</taxon>
        <taxon>Sirenicapillariaceae</taxon>
        <taxon>Limnospira</taxon>
    </lineage>
</organism>